<evidence type="ECO:0000256" key="8">
    <source>
        <dbReference type="ARBA" id="ARBA00023002"/>
    </source>
</evidence>
<evidence type="ECO:0000256" key="6">
    <source>
        <dbReference type="ARBA" id="ARBA00022723"/>
    </source>
</evidence>
<gene>
    <name evidence="12" type="ORF">CJP16_08865</name>
</gene>
<evidence type="ECO:0000256" key="1">
    <source>
        <dbReference type="ARBA" id="ARBA00001942"/>
    </source>
</evidence>
<dbReference type="InterPro" id="IPR027467">
    <property type="entry name" value="MopterinOxRdtase_cofactor_BS"/>
</dbReference>
<dbReference type="GO" id="GO:0009389">
    <property type="term" value="F:dimethyl sulfoxide reductase activity"/>
    <property type="evidence" value="ECO:0007669"/>
    <property type="project" value="InterPro"/>
</dbReference>
<dbReference type="InterPro" id="IPR006657">
    <property type="entry name" value="MoPterin_dinucl-bd_dom"/>
</dbReference>
<keyword evidence="4" id="KW-0004">4Fe-4S</keyword>
<evidence type="ECO:0000256" key="5">
    <source>
        <dbReference type="ARBA" id="ARBA00022505"/>
    </source>
</evidence>
<keyword evidence="9" id="KW-0408">Iron</keyword>
<dbReference type="Gene3D" id="3.40.228.10">
    <property type="entry name" value="Dimethylsulfoxide Reductase, domain 2"/>
    <property type="match status" value="1"/>
</dbReference>
<sequence length="815" mass="89836">MRNGNPEYLNWEVSRRSFLEMGVKGGGALAVASSLSLPFQVNATSEQALVTRDDGTKVSYSACLVNCGSRCPLKVHTKDGVIVRIDTENGINDAVMGEHQIRPCLRGRSVRWKTYNPDRLKTPMKRIGKRGEGKFVPISWDEATTILADKLRYTIDKYGNEAVYYQYGSGSTGANIQGRSAGKRLLGLMGGFLDQYTTYSTASIDVIEPFLYGSPQASLLSDIRHSDFVLMFGQNIAETRMSGGGQITETFNALRQSGAKVVIVDPRRTDSVSAFNAIWLPINPGTDAALVAAMVHTMLTEALIDEAQINRYAVGFDESTLPASAPANSSYKSYVLGLGVDKTAKTPEWASQITGISPQEIRQLARELTAAKAAWISQGWSAQRASNGEQTAMAIMLLPVITGQFGRPGTNSGNWGGNVSYPLKKLPFQNPVKASIPCFLWADAIMHGSTFTSQNSGLRGAEALSQNIKFIWSYASNVMMNQHSDLNLTHKILEDESQCEFIMVMDNHMTATARYADLLLPDCTSVESNDLVDNSYASGAYHYFIRLQNAIEPLFDNRQSYDVFADVARKLGIEEQFTEGRDVNGWVEYCYEETRKMNPQSNLPLFAKTNGMGVVDRRLADSSKYVALQDYRNDPLANPLKTPSGKIEIYSERLATIAQEWTLADPKWDKITPIPEYVPVREGVDGDPELLKKYPLVLTSFHTKGRTHSTYHSVAVLREAVPDTLWINPLDAASRGIEDGDLLEIFNARGRVRMAAKVTPRIRPGVVSMPQGAWRKTNKDGVDVGGCINTLTTMHPSPLSKGNPQLTNLCEVKKV</sequence>
<dbReference type="PROSITE" id="PS00551">
    <property type="entry name" value="MOLYBDOPTERIN_PROK_1"/>
    <property type="match status" value="1"/>
</dbReference>
<dbReference type="GO" id="GO:0009061">
    <property type="term" value="P:anaerobic respiration"/>
    <property type="evidence" value="ECO:0007669"/>
    <property type="project" value="TreeGrafter"/>
</dbReference>
<dbReference type="SUPFAM" id="SSF53706">
    <property type="entry name" value="Formate dehydrogenase/DMSO reductase, domains 1-3"/>
    <property type="match status" value="1"/>
</dbReference>
<evidence type="ECO:0000256" key="3">
    <source>
        <dbReference type="ARBA" id="ARBA00010312"/>
    </source>
</evidence>
<dbReference type="Pfam" id="PF04879">
    <property type="entry name" value="Molybdop_Fe4S4"/>
    <property type="match status" value="1"/>
</dbReference>
<evidence type="ECO:0000256" key="2">
    <source>
        <dbReference type="ARBA" id="ARBA00001966"/>
    </source>
</evidence>
<proteinExistence type="inferred from homology"/>
<evidence type="ECO:0000256" key="4">
    <source>
        <dbReference type="ARBA" id="ARBA00022485"/>
    </source>
</evidence>
<comment type="caution">
    <text evidence="12">The sequence shown here is derived from an EMBL/GenBank/DDBJ whole genome shotgun (WGS) entry which is preliminary data.</text>
</comment>
<dbReference type="GO" id="GO:0051539">
    <property type="term" value="F:4 iron, 4 sulfur cluster binding"/>
    <property type="evidence" value="ECO:0007669"/>
    <property type="project" value="UniProtKB-KW"/>
</dbReference>
<evidence type="ECO:0000313" key="13">
    <source>
        <dbReference type="Proteomes" id="UP000233467"/>
    </source>
</evidence>
<evidence type="ECO:0000256" key="7">
    <source>
        <dbReference type="ARBA" id="ARBA00022729"/>
    </source>
</evidence>
<dbReference type="GO" id="GO:0043546">
    <property type="term" value="F:molybdopterin cofactor binding"/>
    <property type="evidence" value="ECO:0007669"/>
    <property type="project" value="InterPro"/>
</dbReference>
<keyword evidence="8" id="KW-0560">Oxidoreductase</keyword>
<dbReference type="PANTHER" id="PTHR43742">
    <property type="entry name" value="TRIMETHYLAMINE-N-OXIDE REDUCTASE"/>
    <property type="match status" value="1"/>
</dbReference>
<comment type="cofactor">
    <cofactor evidence="2">
        <name>[4Fe-4S] cluster</name>
        <dbReference type="ChEBI" id="CHEBI:49883"/>
    </cofactor>
</comment>
<dbReference type="PANTHER" id="PTHR43742:SF8">
    <property type="entry name" value="ANAEROBIC DIMETHYL SULFOXIDE REDUCTASE, SUBUNIT A"/>
    <property type="match status" value="1"/>
</dbReference>
<dbReference type="NCBIfam" id="TIGR02166">
    <property type="entry name" value="dmsA_ynfE"/>
    <property type="match status" value="1"/>
</dbReference>
<dbReference type="Proteomes" id="UP000233467">
    <property type="component" value="Unassembled WGS sequence"/>
</dbReference>
<dbReference type="CDD" id="cd02794">
    <property type="entry name" value="MopB_CT_DmsA-EC"/>
    <property type="match status" value="1"/>
</dbReference>
<keyword evidence="5" id="KW-0500">Molybdenum</keyword>
<dbReference type="CDD" id="cd02770">
    <property type="entry name" value="MopB_DmsA-EC"/>
    <property type="match status" value="1"/>
</dbReference>
<dbReference type="Gene3D" id="3.40.50.740">
    <property type="match status" value="2"/>
</dbReference>
<dbReference type="InterPro" id="IPR050612">
    <property type="entry name" value="Prok_Mopterin_Oxidored"/>
</dbReference>
<accession>A0A2N3J0S5</accession>
<dbReference type="EMBL" id="NQMM01000025">
    <property type="protein sequence ID" value="PKQ79116.1"/>
    <property type="molecule type" value="Genomic_DNA"/>
</dbReference>
<dbReference type="InterPro" id="IPR009010">
    <property type="entry name" value="Asp_de-COase-like_dom_sf"/>
</dbReference>
<dbReference type="PROSITE" id="PS00932">
    <property type="entry name" value="MOLYBDOPTERIN_PROK_3"/>
    <property type="match status" value="1"/>
</dbReference>
<dbReference type="GO" id="GO:0009055">
    <property type="term" value="F:electron transfer activity"/>
    <property type="evidence" value="ECO:0007669"/>
    <property type="project" value="TreeGrafter"/>
</dbReference>
<name>A0A2N3J0S5_AERSO</name>
<evidence type="ECO:0000256" key="9">
    <source>
        <dbReference type="ARBA" id="ARBA00023004"/>
    </source>
</evidence>
<dbReference type="GO" id="GO:0030288">
    <property type="term" value="C:outer membrane-bounded periplasmic space"/>
    <property type="evidence" value="ECO:0007669"/>
    <property type="project" value="TreeGrafter"/>
</dbReference>
<protein>
    <submittedName>
        <fullName evidence="12">Dimethyl sulfoxide reductase subunit A</fullName>
    </submittedName>
</protein>
<evidence type="ECO:0000256" key="10">
    <source>
        <dbReference type="ARBA" id="ARBA00023014"/>
    </source>
</evidence>
<evidence type="ECO:0000313" key="12">
    <source>
        <dbReference type="EMBL" id="PKQ79116.1"/>
    </source>
</evidence>
<dbReference type="SMART" id="SM00926">
    <property type="entry name" value="Molybdop_Fe4S4"/>
    <property type="match status" value="1"/>
</dbReference>
<feature type="domain" description="4Fe-4S Mo/W bis-MGD-type" evidence="11">
    <location>
        <begin position="56"/>
        <end position="118"/>
    </location>
</feature>
<dbReference type="Pfam" id="PF00384">
    <property type="entry name" value="Molybdopterin"/>
    <property type="match status" value="1"/>
</dbReference>
<dbReference type="InterPro" id="IPR006963">
    <property type="entry name" value="Mopterin_OxRdtase_4Fe-4S_dom"/>
</dbReference>
<keyword evidence="7" id="KW-0732">Signal</keyword>
<dbReference type="PROSITE" id="PS00490">
    <property type="entry name" value="MOLYBDOPTERIN_PROK_2"/>
    <property type="match status" value="1"/>
</dbReference>
<dbReference type="InterPro" id="IPR006655">
    <property type="entry name" value="Mopterin_OxRdtase_prok_CS"/>
</dbReference>
<dbReference type="PROSITE" id="PS51669">
    <property type="entry name" value="4FE4S_MOW_BIS_MGD"/>
    <property type="match status" value="1"/>
</dbReference>
<comment type="cofactor">
    <cofactor evidence="1">
        <name>Mo-bis(molybdopterin guanine dinucleotide)</name>
        <dbReference type="ChEBI" id="CHEBI:60539"/>
    </cofactor>
</comment>
<reference evidence="12 13" key="1">
    <citation type="journal article" date="2017" name="Front. Microbiol.">
        <title>Strong Genomic and Phenotypic Heterogeneity in the Aeromonas sobria Species Complex.</title>
        <authorList>
            <person name="Gauthier J."/>
            <person name="Vincent A.T."/>
            <person name="Charette S.J."/>
            <person name="Derome N."/>
        </authorList>
    </citation>
    <scope>NUCLEOTIDE SEQUENCE [LARGE SCALE GENOMIC DNA]</scope>
    <source>
        <strain evidence="12 13">TM18</strain>
    </source>
</reference>
<dbReference type="Pfam" id="PF01568">
    <property type="entry name" value="Molydop_binding"/>
    <property type="match status" value="1"/>
</dbReference>
<organism evidence="12 13">
    <name type="scientific">Aeromonas sobria</name>
    <dbReference type="NCBI Taxonomy" id="646"/>
    <lineage>
        <taxon>Bacteria</taxon>
        <taxon>Pseudomonadati</taxon>
        <taxon>Pseudomonadota</taxon>
        <taxon>Gammaproteobacteria</taxon>
        <taxon>Aeromonadales</taxon>
        <taxon>Aeromonadaceae</taxon>
        <taxon>Aeromonas</taxon>
    </lineage>
</organism>
<dbReference type="SUPFAM" id="SSF50692">
    <property type="entry name" value="ADC-like"/>
    <property type="match status" value="1"/>
</dbReference>
<dbReference type="InterPro" id="IPR011888">
    <property type="entry name" value="Anaer_DMSO_reductase"/>
</dbReference>
<dbReference type="AlphaFoldDB" id="A0A2N3J0S5"/>
<dbReference type="InterPro" id="IPR006311">
    <property type="entry name" value="TAT_signal"/>
</dbReference>
<dbReference type="Gene3D" id="2.40.40.20">
    <property type="match status" value="1"/>
</dbReference>
<dbReference type="PROSITE" id="PS51318">
    <property type="entry name" value="TAT"/>
    <property type="match status" value="1"/>
</dbReference>
<dbReference type="GO" id="GO:0030151">
    <property type="term" value="F:molybdenum ion binding"/>
    <property type="evidence" value="ECO:0007669"/>
    <property type="project" value="InterPro"/>
</dbReference>
<keyword evidence="10" id="KW-0411">Iron-sulfur</keyword>
<keyword evidence="6" id="KW-0479">Metal-binding</keyword>
<dbReference type="Gene3D" id="2.20.25.90">
    <property type="entry name" value="ADC-like domains"/>
    <property type="match status" value="1"/>
</dbReference>
<comment type="similarity">
    <text evidence="3">Belongs to the prokaryotic molybdopterin-containing oxidoreductase family.</text>
</comment>
<evidence type="ECO:0000259" key="11">
    <source>
        <dbReference type="PROSITE" id="PS51669"/>
    </source>
</evidence>
<dbReference type="InterPro" id="IPR006656">
    <property type="entry name" value="Mopterin_OxRdtase"/>
</dbReference>
<keyword evidence="13" id="KW-1185">Reference proteome</keyword>